<accession>A0AAD4KUP3</accession>
<dbReference type="PROSITE" id="PS00463">
    <property type="entry name" value="ZN2_CY6_FUNGAL_1"/>
    <property type="match status" value="1"/>
</dbReference>
<dbReference type="PANTHER" id="PTHR47655:SF2">
    <property type="entry name" value="QUINIC ACID UTILIZATION ACTIVATOR"/>
    <property type="match status" value="1"/>
</dbReference>
<evidence type="ECO:0000256" key="4">
    <source>
        <dbReference type="ARBA" id="ARBA00023242"/>
    </source>
</evidence>
<keyword evidence="4" id="KW-0539">Nucleus</keyword>
<dbReference type="RefSeq" id="XP_046074939.1">
    <property type="nucleotide sequence ID" value="XM_046215326.1"/>
</dbReference>
<dbReference type="SMART" id="SM00066">
    <property type="entry name" value="GAL4"/>
    <property type="match status" value="1"/>
</dbReference>
<proteinExistence type="predicted"/>
<dbReference type="EMBL" id="JAJTJA010000003">
    <property type="protein sequence ID" value="KAH8701563.1"/>
    <property type="molecule type" value="Genomic_DNA"/>
</dbReference>
<reference evidence="7" key="1">
    <citation type="submission" date="2021-12" db="EMBL/GenBank/DDBJ databases">
        <title>Convergent genome expansion in fungi linked to evolution of root-endophyte symbiosis.</title>
        <authorList>
            <consortium name="DOE Joint Genome Institute"/>
            <person name="Ke Y.-H."/>
            <person name="Bonito G."/>
            <person name="Liao H.-L."/>
            <person name="Looney B."/>
            <person name="Rojas-Flechas A."/>
            <person name="Nash J."/>
            <person name="Hameed K."/>
            <person name="Schadt C."/>
            <person name="Martin F."/>
            <person name="Crous P.W."/>
            <person name="Miettinen O."/>
            <person name="Magnuson J.K."/>
            <person name="Labbe J."/>
            <person name="Jacobson D."/>
            <person name="Doktycz M.J."/>
            <person name="Veneault-Fourrey C."/>
            <person name="Kuo A."/>
            <person name="Mondo S."/>
            <person name="Calhoun S."/>
            <person name="Riley R."/>
            <person name="Ohm R."/>
            <person name="LaButti K."/>
            <person name="Andreopoulos B."/>
            <person name="Pangilinan J."/>
            <person name="Nolan M."/>
            <person name="Tritt A."/>
            <person name="Clum A."/>
            <person name="Lipzen A."/>
            <person name="Daum C."/>
            <person name="Barry K."/>
            <person name="Grigoriev I.V."/>
            <person name="Vilgalys R."/>
        </authorList>
    </citation>
    <scope>NUCLEOTIDE SEQUENCE</scope>
    <source>
        <strain evidence="7">PMI_201</strain>
    </source>
</reference>
<dbReference type="InterPro" id="IPR001138">
    <property type="entry name" value="Zn2Cys6_DnaBD"/>
</dbReference>
<feature type="compositionally biased region" description="Polar residues" evidence="5">
    <location>
        <begin position="1"/>
        <end position="10"/>
    </location>
</feature>
<dbReference type="CDD" id="cd00067">
    <property type="entry name" value="GAL4"/>
    <property type="match status" value="1"/>
</dbReference>
<dbReference type="Gene3D" id="4.10.240.10">
    <property type="entry name" value="Zn(2)-C6 fungal-type DNA-binding domain"/>
    <property type="match status" value="1"/>
</dbReference>
<keyword evidence="2" id="KW-0238">DNA-binding</keyword>
<dbReference type="PROSITE" id="PS50048">
    <property type="entry name" value="ZN2_CY6_FUNGAL_2"/>
    <property type="match status" value="1"/>
</dbReference>
<dbReference type="SUPFAM" id="SSF57701">
    <property type="entry name" value="Zn2/Cys6 DNA-binding domain"/>
    <property type="match status" value="1"/>
</dbReference>
<dbReference type="CDD" id="cd12148">
    <property type="entry name" value="fungal_TF_MHR"/>
    <property type="match status" value="1"/>
</dbReference>
<dbReference type="GO" id="GO:0008270">
    <property type="term" value="F:zinc ion binding"/>
    <property type="evidence" value="ECO:0007669"/>
    <property type="project" value="InterPro"/>
</dbReference>
<protein>
    <recommendedName>
        <fullName evidence="6">Zn(2)-C6 fungal-type domain-containing protein</fullName>
    </recommendedName>
</protein>
<keyword evidence="3" id="KW-0804">Transcription</keyword>
<dbReference type="GeneID" id="70245613"/>
<organism evidence="7 8">
    <name type="scientific">Talaromyces proteolyticus</name>
    <dbReference type="NCBI Taxonomy" id="1131652"/>
    <lineage>
        <taxon>Eukaryota</taxon>
        <taxon>Fungi</taxon>
        <taxon>Dikarya</taxon>
        <taxon>Ascomycota</taxon>
        <taxon>Pezizomycotina</taxon>
        <taxon>Eurotiomycetes</taxon>
        <taxon>Eurotiomycetidae</taxon>
        <taxon>Eurotiales</taxon>
        <taxon>Trichocomaceae</taxon>
        <taxon>Talaromyces</taxon>
        <taxon>Talaromyces sect. Bacilispori</taxon>
    </lineage>
</organism>
<dbReference type="AlphaFoldDB" id="A0AAD4KUP3"/>
<name>A0AAD4KUP3_9EURO</name>
<comment type="caution">
    <text evidence="7">The sequence shown here is derived from an EMBL/GenBank/DDBJ whole genome shotgun (WGS) entry which is preliminary data.</text>
</comment>
<dbReference type="InterPro" id="IPR052783">
    <property type="entry name" value="Metabolic/Drug-Res_Regulator"/>
</dbReference>
<dbReference type="GO" id="GO:0003677">
    <property type="term" value="F:DNA binding"/>
    <property type="evidence" value="ECO:0007669"/>
    <property type="project" value="UniProtKB-KW"/>
</dbReference>
<dbReference type="Pfam" id="PF00172">
    <property type="entry name" value="Zn_clus"/>
    <property type="match status" value="1"/>
</dbReference>
<evidence type="ECO:0000259" key="6">
    <source>
        <dbReference type="PROSITE" id="PS50048"/>
    </source>
</evidence>
<feature type="domain" description="Zn(2)-C6 fungal-type" evidence="6">
    <location>
        <begin position="53"/>
        <end position="83"/>
    </location>
</feature>
<dbReference type="Proteomes" id="UP001201262">
    <property type="component" value="Unassembled WGS sequence"/>
</dbReference>
<gene>
    <name evidence="7" type="ORF">BGW36DRAFT_371110</name>
</gene>
<feature type="region of interest" description="Disordered" evidence="5">
    <location>
        <begin position="1"/>
        <end position="40"/>
    </location>
</feature>
<evidence type="ECO:0000313" key="7">
    <source>
        <dbReference type="EMBL" id="KAH8701563.1"/>
    </source>
</evidence>
<evidence type="ECO:0000256" key="2">
    <source>
        <dbReference type="ARBA" id="ARBA00023125"/>
    </source>
</evidence>
<dbReference type="InterPro" id="IPR036864">
    <property type="entry name" value="Zn2-C6_fun-type_DNA-bd_sf"/>
</dbReference>
<dbReference type="PANTHER" id="PTHR47655">
    <property type="entry name" value="QUINIC ACID UTILIZATION ACTIVATOR"/>
    <property type="match status" value="1"/>
</dbReference>
<evidence type="ECO:0000256" key="1">
    <source>
        <dbReference type="ARBA" id="ARBA00023015"/>
    </source>
</evidence>
<dbReference type="GO" id="GO:0045944">
    <property type="term" value="P:positive regulation of transcription by RNA polymerase II"/>
    <property type="evidence" value="ECO:0007669"/>
    <property type="project" value="TreeGrafter"/>
</dbReference>
<sequence length="657" mass="73273">MDSIQSSQHTRQGKDEATRSLRKPSTRVRVNAGKSSNSGVRNIKLPTRRISRACDLCRLKKLRCNGVHPTCEACSISGQDCTYGIRAKKRGLPTGYVRILEALWGIVFEVIPDSMSTVLQLLQNADVVLDHDDKVTLSSHHVTSADGLRQIWARSSVRRAIDERVLEIEKGEGLLQQTKTTDTSLSSSNFPRWEAPLQIPSDNLGTSPKDTGSVAIGREMHHQNYLNTTNILLEDGSCVLEGSGFQKKSMLSLPVDAWSLVDAYSQYINAWLPIIPKHHLVRILSSYEDGSHCSVPEIALMWAVFALASSEMRKDTTNVNETQRSRRYYHHALKLTSVDNITDTSNLHLVFIILAMLDMSENKWHNASMLTGNAVRYALVVNTRVGVSSLSARKDFGILGAFVMDTLISARIEALPHLRSNDIRQMIEFDVQGQEEWDQSPGCQQPLRSLSTFKEYIKLLMILNDYTCYLWQSNHVAASKLSLSLESWVFNLPRHCNFGSASPGSDQQLVMSLPVANLGLAFDIVFFYIQAGAQTDLLARPVSEGSHRNVSRLKEAYVSSFQAFQWRGILSLHRHAFSIKDGSSASLISDSPRLGIEQKDIRIISSDVATPERLGGQKSIGSLIDELSSIHDGAEYDTQSSQFMWDLGFYDQNLPLS</sequence>
<evidence type="ECO:0000256" key="3">
    <source>
        <dbReference type="ARBA" id="ARBA00023163"/>
    </source>
</evidence>
<dbReference type="GO" id="GO:0000981">
    <property type="term" value="F:DNA-binding transcription factor activity, RNA polymerase II-specific"/>
    <property type="evidence" value="ECO:0007669"/>
    <property type="project" value="InterPro"/>
</dbReference>
<keyword evidence="8" id="KW-1185">Reference proteome</keyword>
<keyword evidence="1" id="KW-0805">Transcription regulation</keyword>
<evidence type="ECO:0000256" key="5">
    <source>
        <dbReference type="SAM" id="MobiDB-lite"/>
    </source>
</evidence>
<evidence type="ECO:0000313" key="8">
    <source>
        <dbReference type="Proteomes" id="UP001201262"/>
    </source>
</evidence>